<dbReference type="EMBL" id="JAWDJW010010957">
    <property type="protein sequence ID" value="KAK3045157.1"/>
    <property type="molecule type" value="Genomic_DNA"/>
</dbReference>
<dbReference type="Proteomes" id="UP001186974">
    <property type="component" value="Unassembled WGS sequence"/>
</dbReference>
<reference evidence="1" key="1">
    <citation type="submission" date="2024-09" db="EMBL/GenBank/DDBJ databases">
        <title>Black Yeasts Isolated from many extreme environments.</title>
        <authorList>
            <person name="Coleine C."/>
            <person name="Stajich J.E."/>
            <person name="Selbmann L."/>
        </authorList>
    </citation>
    <scope>NUCLEOTIDE SEQUENCE</scope>
    <source>
        <strain evidence="1">CCFEE 5737</strain>
    </source>
</reference>
<accession>A0ACC3CVA1</accession>
<sequence length="125" mass="14049">MAEKKENTLAHYKYAAMSNLVLQADRRFVSRRGDENTGDPESLAGRIDVNQMGARGGRQNAPVPKKKPKGPSDVERGTIREGEDVLEREQRKRKRGEQTQIRGSGILSADMQVEDLRYKPRTPAT</sequence>
<evidence type="ECO:0000313" key="2">
    <source>
        <dbReference type="Proteomes" id="UP001186974"/>
    </source>
</evidence>
<protein>
    <submittedName>
        <fullName evidence="1">Uncharacterized protein</fullName>
    </submittedName>
</protein>
<proteinExistence type="predicted"/>
<gene>
    <name evidence="1" type="ORF">LTS18_014438</name>
</gene>
<name>A0ACC3CVA1_9PEZI</name>
<keyword evidence="2" id="KW-1185">Reference proteome</keyword>
<organism evidence="1 2">
    <name type="scientific">Coniosporium uncinatum</name>
    <dbReference type="NCBI Taxonomy" id="93489"/>
    <lineage>
        <taxon>Eukaryota</taxon>
        <taxon>Fungi</taxon>
        <taxon>Dikarya</taxon>
        <taxon>Ascomycota</taxon>
        <taxon>Pezizomycotina</taxon>
        <taxon>Dothideomycetes</taxon>
        <taxon>Dothideomycetes incertae sedis</taxon>
        <taxon>Coniosporium</taxon>
    </lineage>
</organism>
<feature type="non-terminal residue" evidence="1">
    <location>
        <position position="125"/>
    </location>
</feature>
<evidence type="ECO:0000313" key="1">
    <source>
        <dbReference type="EMBL" id="KAK3045157.1"/>
    </source>
</evidence>
<comment type="caution">
    <text evidence="1">The sequence shown here is derived from an EMBL/GenBank/DDBJ whole genome shotgun (WGS) entry which is preliminary data.</text>
</comment>